<dbReference type="WBParaSite" id="TMUE_2000010653.2">
    <property type="protein sequence ID" value="TMUE_2000010653.2"/>
    <property type="gene ID" value="WBGene00289256"/>
</dbReference>
<evidence type="ECO:0000256" key="3">
    <source>
        <dbReference type="ARBA" id="ARBA00022692"/>
    </source>
</evidence>
<keyword evidence="3 6" id="KW-0812">Transmembrane</keyword>
<name>A0A5S6QU45_TRIMR</name>
<dbReference type="STRING" id="70415.A0A5S6QU45"/>
<dbReference type="InterPro" id="IPR036259">
    <property type="entry name" value="MFS_trans_sf"/>
</dbReference>
<evidence type="ECO:0000313" key="9">
    <source>
        <dbReference type="WBParaSite" id="TMUE_2000010653.1"/>
    </source>
</evidence>
<reference evidence="8" key="2">
    <citation type="submission" date="2014-03" db="EMBL/GenBank/DDBJ databases">
        <title>The whipworm genome and dual-species transcriptomics of an intimate host-pathogen interaction.</title>
        <authorList>
            <person name="Foth B.J."/>
            <person name="Tsai I.J."/>
            <person name="Reid A.J."/>
            <person name="Bancroft A.J."/>
            <person name="Nichol S."/>
            <person name="Tracey A."/>
            <person name="Holroyd N."/>
            <person name="Cotton J.A."/>
            <person name="Stanley E.J."/>
            <person name="Zarowiecki M."/>
            <person name="Liu J.Z."/>
            <person name="Huckvale T."/>
            <person name="Cooper P.J."/>
            <person name="Grencis R.K."/>
            <person name="Berriman M."/>
        </authorList>
    </citation>
    <scope>NUCLEOTIDE SEQUENCE [LARGE SCALE GENOMIC DNA]</scope>
    <source>
        <strain evidence="8">Edinburgh</strain>
    </source>
</reference>
<dbReference type="AlphaFoldDB" id="A0A5S6QU45"/>
<reference evidence="8" key="1">
    <citation type="submission" date="2013-11" db="EMBL/GenBank/DDBJ databases">
        <authorList>
            <person name="Aslett M."/>
        </authorList>
    </citation>
    <scope>NUCLEOTIDE SEQUENCE [LARGE SCALE GENOMIC DNA]</scope>
    <source>
        <strain evidence="8">Edinburgh</strain>
    </source>
</reference>
<evidence type="ECO:0000313" key="8">
    <source>
        <dbReference type="Proteomes" id="UP000046395"/>
    </source>
</evidence>
<dbReference type="GO" id="GO:0005366">
    <property type="term" value="F:myo-inositol:proton symporter activity"/>
    <property type="evidence" value="ECO:0007669"/>
    <property type="project" value="TreeGrafter"/>
</dbReference>
<accession>A0A5S6QU45</accession>
<dbReference type="InterPro" id="IPR005828">
    <property type="entry name" value="MFS_sugar_transport-like"/>
</dbReference>
<feature type="transmembrane region" description="Helical" evidence="6">
    <location>
        <begin position="164"/>
        <end position="187"/>
    </location>
</feature>
<dbReference type="SUPFAM" id="SSF103473">
    <property type="entry name" value="MFS general substrate transporter"/>
    <property type="match status" value="2"/>
</dbReference>
<keyword evidence="4 6" id="KW-1133">Transmembrane helix</keyword>
<feature type="transmembrane region" description="Helical" evidence="6">
    <location>
        <begin position="208"/>
        <end position="228"/>
    </location>
</feature>
<evidence type="ECO:0000256" key="4">
    <source>
        <dbReference type="ARBA" id="ARBA00022989"/>
    </source>
</evidence>
<evidence type="ECO:0000256" key="1">
    <source>
        <dbReference type="ARBA" id="ARBA00004141"/>
    </source>
</evidence>
<feature type="transmembrane region" description="Helical" evidence="6">
    <location>
        <begin position="30"/>
        <end position="53"/>
    </location>
</feature>
<keyword evidence="2" id="KW-0813">Transport</keyword>
<protein>
    <submittedName>
        <fullName evidence="9 10">MFS domain-containing protein</fullName>
    </submittedName>
</protein>
<reference evidence="9" key="3">
    <citation type="submission" date="2019-12" db="UniProtKB">
        <authorList>
            <consortium name="WormBaseParasite"/>
        </authorList>
    </citation>
    <scope>IDENTIFICATION</scope>
</reference>
<organism evidence="8 9">
    <name type="scientific">Trichuris muris</name>
    <name type="common">Mouse whipworm</name>
    <dbReference type="NCBI Taxonomy" id="70415"/>
    <lineage>
        <taxon>Eukaryota</taxon>
        <taxon>Metazoa</taxon>
        <taxon>Ecdysozoa</taxon>
        <taxon>Nematoda</taxon>
        <taxon>Enoplea</taxon>
        <taxon>Dorylaimia</taxon>
        <taxon>Trichinellida</taxon>
        <taxon>Trichuridae</taxon>
        <taxon>Trichuris</taxon>
    </lineage>
</organism>
<dbReference type="Pfam" id="PF00083">
    <property type="entry name" value="Sugar_tr"/>
    <property type="match status" value="2"/>
</dbReference>
<evidence type="ECO:0000256" key="6">
    <source>
        <dbReference type="SAM" id="Phobius"/>
    </source>
</evidence>
<dbReference type="WBParaSite" id="TMUE_2000010653.1">
    <property type="protein sequence ID" value="TMUE_2000010653.1"/>
    <property type="gene ID" value="WBGene00289256"/>
</dbReference>
<evidence type="ECO:0000259" key="7">
    <source>
        <dbReference type="PROSITE" id="PS50850"/>
    </source>
</evidence>
<evidence type="ECO:0000256" key="2">
    <source>
        <dbReference type="ARBA" id="ARBA00022448"/>
    </source>
</evidence>
<dbReference type="PANTHER" id="PTHR48020:SF12">
    <property type="entry name" value="PROTON MYO-INOSITOL COTRANSPORTER"/>
    <property type="match status" value="1"/>
</dbReference>
<feature type="transmembrane region" description="Helical" evidence="6">
    <location>
        <begin position="234"/>
        <end position="252"/>
    </location>
</feature>
<dbReference type="Gene3D" id="1.20.1250.20">
    <property type="entry name" value="MFS general substrate transporter like domains"/>
    <property type="match status" value="2"/>
</dbReference>
<evidence type="ECO:0000313" key="10">
    <source>
        <dbReference type="WBParaSite" id="TMUE_2000010653.2"/>
    </source>
</evidence>
<dbReference type="InterPro" id="IPR050814">
    <property type="entry name" value="Myo-inositol_Transporter"/>
</dbReference>
<dbReference type="PROSITE" id="PS50850">
    <property type="entry name" value="MFS"/>
    <property type="match status" value="1"/>
</dbReference>
<dbReference type="GO" id="GO:0016324">
    <property type="term" value="C:apical plasma membrane"/>
    <property type="evidence" value="ECO:0007669"/>
    <property type="project" value="TreeGrafter"/>
</dbReference>
<evidence type="ECO:0000256" key="5">
    <source>
        <dbReference type="ARBA" id="ARBA00023136"/>
    </source>
</evidence>
<sequence length="294" mass="31469">MWLGSLPALTNFVGTGIGTYLVEKLGRRSTMIWSTAASAVGVLIMGIGFSLIASNSLLAGYDEGQFLNGTFKLLAANDPCTSLGCDACSYEPSCGFCYIPQSRDPTQSGACVSVYQKDGTIYPSSALYGRCLFSEFSNVTTTTRSGFLEPSATFDYGYCTTSYYWIPVAASIFFLFVFALGLSGIPWTVNGEIHPNWARSTGNAASSFTNITGCLLTTLTFLSLSSAITRQGVYYIYATLTALAAGYLYLVLPETKGVGIDEVELLLQGPWIYKAKKSCNAINTAAKDSSSSMN</sequence>
<keyword evidence="8" id="KW-1185">Reference proteome</keyword>
<proteinExistence type="predicted"/>
<dbReference type="Proteomes" id="UP000046395">
    <property type="component" value="Unassembled WGS sequence"/>
</dbReference>
<dbReference type="InterPro" id="IPR020846">
    <property type="entry name" value="MFS_dom"/>
</dbReference>
<dbReference type="PANTHER" id="PTHR48020">
    <property type="entry name" value="PROTON MYO-INOSITOL COTRANSPORTER"/>
    <property type="match status" value="1"/>
</dbReference>
<keyword evidence="5 6" id="KW-0472">Membrane</keyword>
<feature type="domain" description="Major facilitator superfamily (MFS) profile" evidence="7">
    <location>
        <begin position="1"/>
        <end position="256"/>
    </location>
</feature>
<comment type="subcellular location">
    <subcellularLocation>
        <location evidence="1">Membrane</location>
        <topology evidence="1">Multi-pass membrane protein</topology>
    </subcellularLocation>
</comment>